<sequence length="163" mass="18011">MRRRLERVYLGEGGPRVHPTGLENTPSDATSAPGYSRQDPETQDLTQAVVSQSLNPRDWSQVDVLQWLRRVLPGPTPDEVFQWLRCPSGAVLSTLTKREIKERVGDPAGTLVYDEFCDELADGVGARAPPPSPDPTGTERPYLWPQNCGHKPGGQSQLNPTRL</sequence>
<dbReference type="Gene3D" id="1.10.150.50">
    <property type="entry name" value="Transcription Factor, Ets-1"/>
    <property type="match status" value="1"/>
</dbReference>
<dbReference type="RefSeq" id="XP_026284413.1">
    <property type="nucleotide sequence ID" value="XM_026428628.2"/>
</dbReference>
<reference evidence="3 4" key="1">
    <citation type="submission" date="2025-04" db="UniProtKB">
        <authorList>
            <consortium name="RefSeq"/>
        </authorList>
    </citation>
    <scope>IDENTIFICATION</scope>
    <source>
        <tissue evidence="3 4">Whole organism</tissue>
    </source>
</reference>
<proteinExistence type="predicted"/>
<protein>
    <submittedName>
        <fullName evidence="3 4">Uncharacterized protein LOC113210570</fullName>
    </submittedName>
</protein>
<feature type="region of interest" description="Disordered" evidence="1">
    <location>
        <begin position="122"/>
        <end position="163"/>
    </location>
</feature>
<evidence type="ECO:0000313" key="2">
    <source>
        <dbReference type="Proteomes" id="UP000504606"/>
    </source>
</evidence>
<organism evidence="2 4">
    <name type="scientific">Frankliniella occidentalis</name>
    <name type="common">Western flower thrips</name>
    <name type="synonym">Euthrips occidentalis</name>
    <dbReference type="NCBI Taxonomy" id="133901"/>
    <lineage>
        <taxon>Eukaryota</taxon>
        <taxon>Metazoa</taxon>
        <taxon>Ecdysozoa</taxon>
        <taxon>Arthropoda</taxon>
        <taxon>Hexapoda</taxon>
        <taxon>Insecta</taxon>
        <taxon>Pterygota</taxon>
        <taxon>Neoptera</taxon>
        <taxon>Paraneoptera</taxon>
        <taxon>Thysanoptera</taxon>
        <taxon>Terebrantia</taxon>
        <taxon>Thripoidea</taxon>
        <taxon>Thripidae</taxon>
        <taxon>Frankliniella</taxon>
    </lineage>
</organism>
<dbReference type="KEGG" id="foc:113210570"/>
<evidence type="ECO:0000313" key="4">
    <source>
        <dbReference type="RefSeq" id="XP_026284414.1"/>
    </source>
</evidence>
<dbReference type="SUPFAM" id="SSF47769">
    <property type="entry name" value="SAM/Pointed domain"/>
    <property type="match status" value="1"/>
</dbReference>
<evidence type="ECO:0000313" key="3">
    <source>
        <dbReference type="RefSeq" id="XP_026284413.1"/>
    </source>
</evidence>
<gene>
    <name evidence="3 4" type="primary">LOC113210570</name>
</gene>
<dbReference type="InterPro" id="IPR013761">
    <property type="entry name" value="SAM/pointed_sf"/>
</dbReference>
<evidence type="ECO:0000256" key="1">
    <source>
        <dbReference type="SAM" id="MobiDB-lite"/>
    </source>
</evidence>
<feature type="region of interest" description="Disordered" evidence="1">
    <location>
        <begin position="1"/>
        <end position="42"/>
    </location>
</feature>
<name>A0A6J1ST14_FRAOC</name>
<feature type="compositionally biased region" description="Polar residues" evidence="1">
    <location>
        <begin position="154"/>
        <end position="163"/>
    </location>
</feature>
<dbReference type="RefSeq" id="XP_026284414.1">
    <property type="nucleotide sequence ID" value="XM_026428629.2"/>
</dbReference>
<accession>A0A6J1ST14</accession>
<dbReference type="AlphaFoldDB" id="A0A6J1ST14"/>
<dbReference type="Proteomes" id="UP000504606">
    <property type="component" value="Unplaced"/>
</dbReference>
<keyword evidence="2" id="KW-1185">Reference proteome</keyword>
<dbReference type="GeneID" id="113210570"/>